<dbReference type="GO" id="GO:0140662">
    <property type="term" value="F:ATP-dependent protein folding chaperone"/>
    <property type="evidence" value="ECO:0007669"/>
    <property type="project" value="InterPro"/>
</dbReference>
<evidence type="ECO:0000313" key="4">
    <source>
        <dbReference type="EMBL" id="RKO97774.1"/>
    </source>
</evidence>
<feature type="non-terminal residue" evidence="5">
    <location>
        <position position="1"/>
    </location>
</feature>
<reference evidence="6 7" key="1">
    <citation type="journal article" date="2018" name="Nat. Microbiol.">
        <title>Leveraging single-cell genomics to expand the fungal tree of life.</title>
        <authorList>
            <person name="Ahrendt S.R."/>
            <person name="Quandt C.A."/>
            <person name="Ciobanu D."/>
            <person name="Clum A."/>
            <person name="Salamov A."/>
            <person name="Andreopoulos B."/>
            <person name="Cheng J.F."/>
            <person name="Woyke T."/>
            <person name="Pelin A."/>
            <person name="Henrissat B."/>
            <person name="Reynolds N.K."/>
            <person name="Benny G.L."/>
            <person name="Smith M.E."/>
            <person name="James T.Y."/>
            <person name="Grigoriev I.V."/>
        </authorList>
    </citation>
    <scope>NUCLEOTIDE SEQUENCE [LARGE SCALE GENOMIC DNA]</scope>
    <source>
        <strain evidence="6 7">ATCC 52028</strain>
    </source>
</reference>
<protein>
    <submittedName>
        <fullName evidence="4">Heat shock protein 70</fullName>
    </submittedName>
</protein>
<gene>
    <name evidence="4" type="ORF">CAUPRSCDRAFT_3634</name>
    <name evidence="5" type="ORF">CXG81DRAFT_1146</name>
</gene>
<organism evidence="5 7">
    <name type="scientific">Caulochytrium protostelioides</name>
    <dbReference type="NCBI Taxonomy" id="1555241"/>
    <lineage>
        <taxon>Eukaryota</taxon>
        <taxon>Fungi</taxon>
        <taxon>Fungi incertae sedis</taxon>
        <taxon>Chytridiomycota</taxon>
        <taxon>Chytridiomycota incertae sedis</taxon>
        <taxon>Chytridiomycetes</taxon>
        <taxon>Caulochytriales</taxon>
        <taxon>Caulochytriaceae</taxon>
        <taxon>Caulochytrium</taxon>
    </lineage>
</organism>
<dbReference type="OrthoDB" id="29851at2759"/>
<dbReference type="EMBL" id="ML014395">
    <property type="protein sequence ID" value="RKO98599.1"/>
    <property type="molecule type" value="Genomic_DNA"/>
</dbReference>
<accession>A0A4P9WYJ8</accession>
<evidence type="ECO:0000256" key="3">
    <source>
        <dbReference type="ARBA" id="ARBA00022840"/>
    </source>
</evidence>
<dbReference type="PANTHER" id="PTHR45639:SF32">
    <property type="entry name" value="HEAT SHOCK PROTEIN PDR13"/>
    <property type="match status" value="1"/>
</dbReference>
<comment type="similarity">
    <text evidence="1">Belongs to the heat shock protein 70 family.</text>
</comment>
<evidence type="ECO:0000313" key="5">
    <source>
        <dbReference type="EMBL" id="RKO98599.1"/>
    </source>
</evidence>
<dbReference type="Gene3D" id="3.30.30.30">
    <property type="match status" value="1"/>
</dbReference>
<dbReference type="Pfam" id="PF00012">
    <property type="entry name" value="HSP70"/>
    <property type="match status" value="1"/>
</dbReference>
<dbReference type="AlphaFoldDB" id="A0A4P9WYJ8"/>
<evidence type="ECO:0000256" key="2">
    <source>
        <dbReference type="ARBA" id="ARBA00022741"/>
    </source>
</evidence>
<keyword evidence="4" id="KW-0346">Stress response</keyword>
<dbReference type="PRINTS" id="PR00301">
    <property type="entry name" value="HEATSHOCK70"/>
</dbReference>
<feature type="non-terminal residue" evidence="5">
    <location>
        <position position="377"/>
    </location>
</feature>
<dbReference type="GO" id="GO:0005524">
    <property type="term" value="F:ATP binding"/>
    <property type="evidence" value="ECO:0007669"/>
    <property type="project" value="UniProtKB-KW"/>
</dbReference>
<keyword evidence="7" id="KW-1185">Reference proteome</keyword>
<dbReference type="InterPro" id="IPR043129">
    <property type="entry name" value="ATPase_NBD"/>
</dbReference>
<dbReference type="Gene3D" id="3.90.640.10">
    <property type="entry name" value="Actin, Chain A, domain 4"/>
    <property type="match status" value="1"/>
</dbReference>
<reference evidence="4" key="3">
    <citation type="submission" date="2018-08" db="EMBL/GenBank/DDBJ databases">
        <title>Leveraging single-cell genomics to expand the Fungal Tree of Life.</title>
        <authorList>
            <consortium name="DOE Joint Genome Institute"/>
            <person name="Ahrendt S.R."/>
            <person name="Quandt C.A."/>
            <person name="Ciobanu D."/>
            <person name="Clum A."/>
            <person name="Salamov A."/>
            <person name="Andreopoulos B."/>
            <person name="Cheng J.-F."/>
            <person name="Woyke T."/>
            <person name="Pelin A."/>
            <person name="Henrissat B."/>
            <person name="Reynolds N."/>
            <person name="Benny G.L."/>
            <person name="Smith M.E."/>
            <person name="James T.Y."/>
            <person name="Grigoriev I.V."/>
        </authorList>
    </citation>
    <scope>NUCLEOTIDE SEQUENCE</scope>
    <source>
        <strain evidence="4">ATCC 52028</strain>
    </source>
</reference>
<evidence type="ECO:0000256" key="1">
    <source>
        <dbReference type="ARBA" id="ARBA00007381"/>
    </source>
</evidence>
<name>A0A4P9WYJ8_9FUNG</name>
<dbReference type="FunFam" id="3.90.640.10:FF:000010">
    <property type="entry name" value="heat shock 70 kDa protein 14"/>
    <property type="match status" value="1"/>
</dbReference>
<sequence>ELVANDDGERSIPSCVAYSSHNGELIIGTQAAQQTMSNPKGTLRGFRNILGRSMDHADVKEQQEEMAFTLEGHPDNAAQPSYRIEVMHEGSDDVTVRHIMPEHVTKEYIRHLVDIAKAYIRAEVVGAVISIPATFDETQKKSIRAAAAGAGVPQTQLVHEPVAAALAYHAVAPKDANEARLAARPDQRILVADLGGHSFNATVLSQNDGMWTIMASADDHDLGGTHFDDVLVDYIRAEFKRKYKTEIPAGNRRSMMKLRRSAEITKRALSRQDTAPCSVESAYDGLDFHGSINRGRFDAMAASLLQRCAQMVTGLLEKTGLKPEDVDQVLLVGGASQMPGFQQTMRNLFANIPELVVRADFNADEVIASGCAHQAAL</sequence>
<proteinExistence type="inferred from homology"/>
<keyword evidence="3" id="KW-0067">ATP-binding</keyword>
<dbReference type="EMBL" id="ML009170">
    <property type="protein sequence ID" value="RKO97774.1"/>
    <property type="molecule type" value="Genomic_DNA"/>
</dbReference>
<dbReference type="Proteomes" id="UP000268535">
    <property type="component" value="Unassembled WGS sequence"/>
</dbReference>
<dbReference type="GO" id="GO:0005634">
    <property type="term" value="C:nucleus"/>
    <property type="evidence" value="ECO:0007669"/>
    <property type="project" value="TreeGrafter"/>
</dbReference>
<dbReference type="GO" id="GO:0005829">
    <property type="term" value="C:cytosol"/>
    <property type="evidence" value="ECO:0007669"/>
    <property type="project" value="TreeGrafter"/>
</dbReference>
<keyword evidence="2" id="KW-0547">Nucleotide-binding</keyword>
<dbReference type="PANTHER" id="PTHR45639">
    <property type="entry name" value="HSC70CB, ISOFORM G-RELATED"/>
    <property type="match status" value="1"/>
</dbReference>
<dbReference type="Gene3D" id="3.30.420.40">
    <property type="match status" value="2"/>
</dbReference>
<evidence type="ECO:0000313" key="7">
    <source>
        <dbReference type="Proteomes" id="UP000274922"/>
    </source>
</evidence>
<reference evidence="5" key="2">
    <citation type="submission" date="2018-04" db="EMBL/GenBank/DDBJ databases">
        <title>Leveraging single-cell genomics to expand the Fungal Tree of Life.</title>
        <authorList>
            <consortium name="DOE Joint Genome Institute"/>
            <person name="Ahrendt S.R."/>
            <person name="Quandt C.A."/>
            <person name="Ciobanu D."/>
            <person name="Clum A."/>
            <person name="Salamov A."/>
            <person name="Andreopoulos B."/>
            <person name="Cheng J.-F."/>
            <person name="Woyke T."/>
            <person name="Pelin A."/>
            <person name="Henrissat B."/>
            <person name="Benny G.L."/>
            <person name="Smith M.E."/>
            <person name="James T.Y."/>
            <person name="Grigoriev I.V."/>
        </authorList>
    </citation>
    <scope>NUCLEOTIDE SEQUENCE</scope>
    <source>
        <strain evidence="5">ATCC 52028</strain>
    </source>
</reference>
<dbReference type="InterPro" id="IPR013126">
    <property type="entry name" value="Hsp_70_fam"/>
</dbReference>
<dbReference type="STRING" id="1555241.A0A4P9WYJ8"/>
<dbReference type="Proteomes" id="UP000274922">
    <property type="component" value="Unassembled WGS sequence"/>
</dbReference>
<evidence type="ECO:0000313" key="6">
    <source>
        <dbReference type="Proteomes" id="UP000268535"/>
    </source>
</evidence>
<dbReference type="SUPFAM" id="SSF53067">
    <property type="entry name" value="Actin-like ATPase domain"/>
    <property type="match status" value="2"/>
</dbReference>